<feature type="region of interest" description="Disordered" evidence="2">
    <location>
        <begin position="1"/>
        <end position="44"/>
    </location>
</feature>
<accession>A0ABX8BH90</accession>
<feature type="coiled-coil region" evidence="1">
    <location>
        <begin position="64"/>
        <end position="127"/>
    </location>
</feature>
<sequence length="222" mass="24041">MSDEQQGQAPEAADTTQQHAPTGQQDTTKQETQAVPERVEDLPEWAQKLIKDTRKESGDHRVKAKEYESKLTAAEQARQDQLDAIAQALGLKDADKPPSVDDLTEQLTAAQQQAQERESALRQLTVERAAERAAREHGADVDTLLDSRTFASKLADLDPAADDFAATVSDLVKQTVDSNPKYRVAPAATSSSADFSSGPGEKRTSRPTGLYDAVSRTIGPGR</sequence>
<feature type="region of interest" description="Disordered" evidence="2">
    <location>
        <begin position="175"/>
        <end position="222"/>
    </location>
</feature>
<protein>
    <recommendedName>
        <fullName evidence="5">Scaffolding protein</fullName>
    </recommendedName>
</protein>
<keyword evidence="1" id="KW-0175">Coiled coil</keyword>
<organism evidence="3 4">
    <name type="scientific">Nocardiopsis changdeensis</name>
    <dbReference type="NCBI Taxonomy" id="2831969"/>
    <lineage>
        <taxon>Bacteria</taxon>
        <taxon>Bacillati</taxon>
        <taxon>Actinomycetota</taxon>
        <taxon>Actinomycetes</taxon>
        <taxon>Streptosporangiales</taxon>
        <taxon>Nocardiopsidaceae</taxon>
        <taxon>Nocardiopsis</taxon>
    </lineage>
</organism>
<dbReference type="EMBL" id="CP074133">
    <property type="protein sequence ID" value="QUX20316.1"/>
    <property type="molecule type" value="Genomic_DNA"/>
</dbReference>
<evidence type="ECO:0008006" key="5">
    <source>
        <dbReference type="Google" id="ProtNLM"/>
    </source>
</evidence>
<evidence type="ECO:0000256" key="1">
    <source>
        <dbReference type="SAM" id="Coils"/>
    </source>
</evidence>
<dbReference type="RefSeq" id="WP_220561511.1">
    <property type="nucleotide sequence ID" value="NZ_CP074133.1"/>
</dbReference>
<evidence type="ECO:0000256" key="2">
    <source>
        <dbReference type="SAM" id="MobiDB-lite"/>
    </source>
</evidence>
<proteinExistence type="predicted"/>
<reference evidence="3 4" key="1">
    <citation type="submission" date="2021-05" db="EMBL/GenBank/DDBJ databases">
        <title>Direct Submission.</title>
        <authorList>
            <person name="Li K."/>
            <person name="Gao J."/>
        </authorList>
    </citation>
    <scope>NUCLEOTIDE SEQUENCE [LARGE SCALE GENOMIC DNA]</scope>
    <source>
        <strain evidence="3 4">Mg02</strain>
    </source>
</reference>
<gene>
    <name evidence="3" type="ORF">KGD84_17455</name>
</gene>
<evidence type="ECO:0000313" key="4">
    <source>
        <dbReference type="Proteomes" id="UP000676079"/>
    </source>
</evidence>
<keyword evidence="4" id="KW-1185">Reference proteome</keyword>
<dbReference type="Proteomes" id="UP000676079">
    <property type="component" value="Chromosome"/>
</dbReference>
<feature type="compositionally biased region" description="Polar residues" evidence="2">
    <location>
        <begin position="1"/>
        <end position="33"/>
    </location>
</feature>
<evidence type="ECO:0000313" key="3">
    <source>
        <dbReference type="EMBL" id="QUX20316.1"/>
    </source>
</evidence>
<name>A0ABX8BH90_9ACTN</name>